<dbReference type="AlphaFoldDB" id="A0A347ZTP9"/>
<comment type="caution">
    <text evidence="4">The sequence shown here is derived from an EMBL/GenBank/DDBJ whole genome shotgun (WGS) entry which is preliminary data.</text>
</comment>
<dbReference type="PANTHER" id="PTHR48108">
    <property type="entry name" value="CBS DOMAIN-CONTAINING PROTEIN CBSX2, CHLOROPLASTIC"/>
    <property type="match status" value="1"/>
</dbReference>
<dbReference type="SUPFAM" id="SSF55874">
    <property type="entry name" value="ATPase domain of HSP90 chaperone/DNA topoisomerase II/histidine kinase"/>
    <property type="match status" value="1"/>
</dbReference>
<keyword evidence="5" id="KW-1185">Reference proteome</keyword>
<dbReference type="InterPro" id="IPR046342">
    <property type="entry name" value="CBS_dom_sf"/>
</dbReference>
<organism evidence="4 5">
    <name type="scientific">Pelolinea submarina</name>
    <dbReference type="NCBI Taxonomy" id="913107"/>
    <lineage>
        <taxon>Bacteria</taxon>
        <taxon>Bacillati</taxon>
        <taxon>Chloroflexota</taxon>
        <taxon>Anaerolineae</taxon>
        <taxon>Anaerolineales</taxon>
        <taxon>Anaerolineaceae</taxon>
        <taxon>Pelolinea</taxon>
    </lineage>
</organism>
<name>A0A347ZTP9_9CHLR</name>
<accession>A0A347ZTP9</accession>
<dbReference type="EMBL" id="QUMS01000001">
    <property type="protein sequence ID" value="REG10740.1"/>
    <property type="molecule type" value="Genomic_DNA"/>
</dbReference>
<keyword evidence="4" id="KW-0808">Transferase</keyword>
<dbReference type="SUPFAM" id="SSF54631">
    <property type="entry name" value="CBS-domain pair"/>
    <property type="match status" value="1"/>
</dbReference>
<dbReference type="Gene3D" id="3.30.565.10">
    <property type="entry name" value="Histidine kinase-like ATPase, C-terminal domain"/>
    <property type="match status" value="1"/>
</dbReference>
<dbReference type="InterPro" id="IPR000644">
    <property type="entry name" value="CBS_dom"/>
</dbReference>
<dbReference type="SMART" id="SM00116">
    <property type="entry name" value="CBS"/>
    <property type="match status" value="2"/>
</dbReference>
<proteinExistence type="predicted"/>
<evidence type="ECO:0000313" key="5">
    <source>
        <dbReference type="Proteomes" id="UP000256388"/>
    </source>
</evidence>
<dbReference type="CDD" id="cd02205">
    <property type="entry name" value="CBS_pair_SF"/>
    <property type="match status" value="1"/>
</dbReference>
<evidence type="ECO:0000256" key="2">
    <source>
        <dbReference type="PROSITE-ProRule" id="PRU00703"/>
    </source>
</evidence>
<gene>
    <name evidence="4" type="ORF">DFR64_0600</name>
</gene>
<dbReference type="GO" id="GO:0016301">
    <property type="term" value="F:kinase activity"/>
    <property type="evidence" value="ECO:0007669"/>
    <property type="project" value="UniProtKB-KW"/>
</dbReference>
<dbReference type="Pfam" id="PF00571">
    <property type="entry name" value="CBS"/>
    <property type="match status" value="2"/>
</dbReference>
<keyword evidence="2" id="KW-0129">CBS domain</keyword>
<dbReference type="PROSITE" id="PS51371">
    <property type="entry name" value="CBS"/>
    <property type="match status" value="2"/>
</dbReference>
<dbReference type="Proteomes" id="UP000256388">
    <property type="component" value="Unassembled WGS sequence"/>
</dbReference>
<dbReference type="SMART" id="SM00387">
    <property type="entry name" value="HATPase_c"/>
    <property type="match status" value="1"/>
</dbReference>
<dbReference type="InterPro" id="IPR036890">
    <property type="entry name" value="HATPase_C_sf"/>
</dbReference>
<feature type="domain" description="CBS" evidence="3">
    <location>
        <begin position="44"/>
        <end position="102"/>
    </location>
</feature>
<dbReference type="InterPro" id="IPR051462">
    <property type="entry name" value="CBS_domain-containing"/>
</dbReference>
<dbReference type="InterPro" id="IPR003594">
    <property type="entry name" value="HATPase_dom"/>
</dbReference>
<dbReference type="Pfam" id="PF02518">
    <property type="entry name" value="HATPase_c"/>
    <property type="match status" value="1"/>
</dbReference>
<keyword evidence="4" id="KW-0418">Kinase</keyword>
<keyword evidence="1" id="KW-0677">Repeat</keyword>
<sequence length="348" mass="38653">MNNRDTNFDQSPSRFKGKIITDEMAGKITRVEELAYILKISDVMSSSLKTLSPDHSMQDVLVTMRENRISGIPIVDDDSHALLGMVSTEDLIKCLANQDIDANLTKYMSTKLVTVNSFDYLTEALKLFARTGLGRLPVLDENGTLAGILTKGDVTYGLLRALEHDYIEEEVRRYRASHLFEDIESDRSSLILRYTIEHYDFTHGGSASSKIKRALLRLGANAQLARRVGIGIYEAEMNLIIHTTHGGTIHVEIEPHQISVYVWDEGPGIEDVDMAMKPGYSTATEEIRELGFGAGMGLPNIARCADEMDLRSELGKGTHLTMKFFLKGEDVVGEGYTGKGKKETENDA</sequence>
<dbReference type="PANTHER" id="PTHR48108:SF26">
    <property type="entry name" value="CBS DOMAIN-CONTAINING PROTEIN DDB_G0289609"/>
    <property type="match status" value="1"/>
</dbReference>
<dbReference type="Gene3D" id="3.10.580.10">
    <property type="entry name" value="CBS-domain"/>
    <property type="match status" value="1"/>
</dbReference>
<dbReference type="OrthoDB" id="9797578at2"/>
<dbReference type="RefSeq" id="WP_116223903.1">
    <property type="nucleotide sequence ID" value="NZ_AP018437.1"/>
</dbReference>
<evidence type="ECO:0000313" key="4">
    <source>
        <dbReference type="EMBL" id="REG10740.1"/>
    </source>
</evidence>
<reference evidence="4 5" key="1">
    <citation type="submission" date="2018-08" db="EMBL/GenBank/DDBJ databases">
        <title>Genomic Encyclopedia of Type Strains, Phase IV (KMG-IV): sequencing the most valuable type-strain genomes for metagenomic binning, comparative biology and taxonomic classification.</title>
        <authorList>
            <person name="Goeker M."/>
        </authorList>
    </citation>
    <scope>NUCLEOTIDE SEQUENCE [LARGE SCALE GENOMIC DNA]</scope>
    <source>
        <strain evidence="4 5">DSM 23923</strain>
    </source>
</reference>
<evidence type="ECO:0000259" key="3">
    <source>
        <dbReference type="PROSITE" id="PS51371"/>
    </source>
</evidence>
<feature type="domain" description="CBS" evidence="3">
    <location>
        <begin position="108"/>
        <end position="166"/>
    </location>
</feature>
<evidence type="ECO:0000256" key="1">
    <source>
        <dbReference type="ARBA" id="ARBA00022737"/>
    </source>
</evidence>
<protein>
    <submittedName>
        <fullName evidence="4">Histidine kinase-like protein</fullName>
    </submittedName>
</protein>